<accession>A0AAX4H3S9</accession>
<sequence length="848" mass="95628">MIQEQTGDAQPSLSSGADSTDTPSGDVDERMHIQSKSPRRVKVYLLQGDDWLDNGTGYCMGKVDVKTQKPYFIVRNELDSEDIILRSYLEGSIQYQRQQETLIVWSDSSGKDLALSFQENEGCADLCDFIVKVQQENLSPMISLYYVITSLGQEGINNDGPREITELIAGPITYPPTSPVSEGLAEMLEIFAQGSNSLYSRFKILSFVIEHNYLARLYALFLTCEKKHDLKSLHLLNDIMKTLLIYNETLLLNEFFARDESIIALAAMLEYDREYPNHKAGHRDALAKEFKFECLKQLKNIPTFPDTKLSILRMEHVLVYFRSVFVSLFFDDHVIGTLSSMIYKCQLELLNYLRRSLANGNFLELLFLLYASNNLNSEQKRDGIRMIHNFAMVAKCHVAAVKPEFFGTLIKSGFSKMIPCALNDEDPAIRSLGTELVVTVLDQDVTFSNSVSNEEQHVDEMEDLEEHASNSALSGEQGPHPLRLNLIFDVNLIVSLSRVLLESRIPGLQMQAFEALKSVLYAASAEISAVNEDQTSEGECIKKADPKKSAEIAEKHYHQFYTSVAPILFEDFFNLLSDDPIIKDKAQENLKGQPGLYQHLCDIISFCCREHGQDNCCSFLLETGLLKGLFVSLSLRSSALLKLAVIRALKSIVLVKNTRVSQFIVDHDLMRHFFSYFEKVSMHNSCANSLCLDLLSVIEKRAFSDAGFILAADISKKYRDFLETKLEYVSIGRTFLKTYEAAENERASSFNGKKYTRRSQVSSDQLSSPILDERLEGDEEPSEPVENGVQSRDLFQGVKVQNGAHKRQRDDVTEGSLRNGDCSSASEAKRKAPVLWADKPNLEEETCS</sequence>
<dbReference type="GO" id="GO:0006974">
    <property type="term" value="P:DNA damage response"/>
    <property type="evidence" value="ECO:0007669"/>
    <property type="project" value="TreeGrafter"/>
</dbReference>
<evidence type="ECO:0000313" key="7">
    <source>
        <dbReference type="Proteomes" id="UP001338582"/>
    </source>
</evidence>
<dbReference type="EMBL" id="CP138894">
    <property type="protein sequence ID" value="WPK23230.1"/>
    <property type="molecule type" value="Genomic_DNA"/>
</dbReference>
<name>A0AAX4H3S9_9ASCO</name>
<dbReference type="GeneID" id="88171528"/>
<dbReference type="InterPro" id="IPR006887">
    <property type="entry name" value="P4R3-like_central_dom"/>
</dbReference>
<feature type="compositionally biased region" description="Polar residues" evidence="3">
    <location>
        <begin position="1"/>
        <end position="23"/>
    </location>
</feature>
<dbReference type="AlphaFoldDB" id="A0AAX4H3S9"/>
<dbReference type="Gene3D" id="2.30.29.30">
    <property type="entry name" value="Pleckstrin-homology domain (PH domain)/Phosphotyrosine-binding domain (PTB)"/>
    <property type="match status" value="1"/>
</dbReference>
<feature type="region of interest" description="Disordered" evidence="3">
    <location>
        <begin position="753"/>
        <end position="848"/>
    </location>
</feature>
<dbReference type="InterPro" id="IPR055236">
    <property type="entry name" value="EVH1_PP4R3"/>
</dbReference>
<reference evidence="6 7" key="1">
    <citation type="submission" date="2023-10" db="EMBL/GenBank/DDBJ databases">
        <title>Draft Genome Sequence of Candida saopaulonensis from a very Premature Infant with Sepsis.</title>
        <authorList>
            <person name="Ning Y."/>
            <person name="Dai R."/>
            <person name="Xiao M."/>
            <person name="Xu Y."/>
            <person name="Yan Q."/>
            <person name="Zhang L."/>
        </authorList>
    </citation>
    <scope>NUCLEOTIDE SEQUENCE [LARGE SCALE GENOMIC DNA]</scope>
    <source>
        <strain evidence="6 7">19XY460</strain>
    </source>
</reference>
<dbReference type="GO" id="GO:0030289">
    <property type="term" value="C:protein phosphatase 4 complex"/>
    <property type="evidence" value="ECO:0007669"/>
    <property type="project" value="TreeGrafter"/>
</dbReference>
<evidence type="ECO:0000313" key="6">
    <source>
        <dbReference type="EMBL" id="WPK23230.1"/>
    </source>
</evidence>
<dbReference type="PANTHER" id="PTHR23318:SF0">
    <property type="entry name" value="SERINE_THREONINE-PROTEIN PHOSPHATASE 4 REGULATORY SUBUNIT 3"/>
    <property type="match status" value="1"/>
</dbReference>
<feature type="domain" description="Serine/threonine-protein phosphatase 4 regulatory subunit 3-like central" evidence="4">
    <location>
        <begin position="187"/>
        <end position="740"/>
    </location>
</feature>
<dbReference type="InterPro" id="IPR011993">
    <property type="entry name" value="PH-like_dom_sf"/>
</dbReference>
<dbReference type="PANTHER" id="PTHR23318">
    <property type="entry name" value="ATP SYNTHASE GAMMA-RELATED"/>
    <property type="match status" value="1"/>
</dbReference>
<protein>
    <recommendedName>
        <fullName evidence="8">Serine/threonine-protein phosphatase 4 regulatory subunit 3-like central domain-containing protein</fullName>
    </recommendedName>
</protein>
<dbReference type="InterPro" id="IPR051137">
    <property type="entry name" value="PP4R3-like"/>
</dbReference>
<dbReference type="RefSeq" id="XP_062875617.1">
    <property type="nucleotide sequence ID" value="XM_063019547.1"/>
</dbReference>
<evidence type="ECO:0000256" key="2">
    <source>
        <dbReference type="ARBA" id="ARBA00023242"/>
    </source>
</evidence>
<dbReference type="Pfam" id="PF04802">
    <property type="entry name" value="PP4R3"/>
    <property type="match status" value="1"/>
</dbReference>
<gene>
    <name evidence="6" type="ORF">PUMCH_000459</name>
</gene>
<dbReference type="GO" id="GO:0072542">
    <property type="term" value="F:protein phosphatase activator activity"/>
    <property type="evidence" value="ECO:0007669"/>
    <property type="project" value="TreeGrafter"/>
</dbReference>
<organism evidence="6 7">
    <name type="scientific">Australozyma saopauloensis</name>
    <dbReference type="NCBI Taxonomy" id="291208"/>
    <lineage>
        <taxon>Eukaryota</taxon>
        <taxon>Fungi</taxon>
        <taxon>Dikarya</taxon>
        <taxon>Ascomycota</taxon>
        <taxon>Saccharomycotina</taxon>
        <taxon>Pichiomycetes</taxon>
        <taxon>Metschnikowiaceae</taxon>
        <taxon>Australozyma</taxon>
    </lineage>
</organism>
<dbReference type="Proteomes" id="UP001338582">
    <property type="component" value="Chromosome 1"/>
</dbReference>
<dbReference type="KEGG" id="asau:88171528"/>
<keyword evidence="7" id="KW-1185">Reference proteome</keyword>
<feature type="region of interest" description="Disordered" evidence="3">
    <location>
        <begin position="1"/>
        <end position="33"/>
    </location>
</feature>
<feature type="region of interest" description="Disordered" evidence="3">
    <location>
        <begin position="451"/>
        <end position="476"/>
    </location>
</feature>
<dbReference type="SUPFAM" id="SSF50729">
    <property type="entry name" value="PH domain-like"/>
    <property type="match status" value="1"/>
</dbReference>
<keyword evidence="2" id="KW-0539">Nucleus</keyword>
<proteinExistence type="predicted"/>
<feature type="domain" description="PP4R3 EVH1-like" evidence="5">
    <location>
        <begin position="39"/>
        <end position="137"/>
    </location>
</feature>
<dbReference type="GO" id="GO:0005654">
    <property type="term" value="C:nucleoplasm"/>
    <property type="evidence" value="ECO:0007669"/>
    <property type="project" value="TreeGrafter"/>
</dbReference>
<comment type="subcellular location">
    <subcellularLocation>
        <location evidence="1">Nucleus</location>
    </subcellularLocation>
</comment>
<dbReference type="Pfam" id="PF22972">
    <property type="entry name" value="EVH1_PP4R3"/>
    <property type="match status" value="1"/>
</dbReference>
<evidence type="ECO:0000256" key="1">
    <source>
        <dbReference type="ARBA" id="ARBA00004123"/>
    </source>
</evidence>
<evidence type="ECO:0000259" key="5">
    <source>
        <dbReference type="Pfam" id="PF22972"/>
    </source>
</evidence>
<evidence type="ECO:0008006" key="8">
    <source>
        <dbReference type="Google" id="ProtNLM"/>
    </source>
</evidence>
<evidence type="ECO:0000256" key="3">
    <source>
        <dbReference type="SAM" id="MobiDB-lite"/>
    </source>
</evidence>
<evidence type="ECO:0000259" key="4">
    <source>
        <dbReference type="Pfam" id="PF04802"/>
    </source>
</evidence>
<feature type="compositionally biased region" description="Polar residues" evidence="3">
    <location>
        <begin position="758"/>
        <end position="768"/>
    </location>
</feature>